<dbReference type="AlphaFoldDB" id="A0A8H3P6P6"/>
<dbReference type="EMBL" id="BLKC01000055">
    <property type="protein sequence ID" value="GFF43869.1"/>
    <property type="molecule type" value="Genomic_DNA"/>
</dbReference>
<protein>
    <recommendedName>
        <fullName evidence="4">PHP domain protein</fullName>
    </recommendedName>
</protein>
<name>A0A8H3P6P6_9EURO</name>
<dbReference type="GO" id="GO:0004534">
    <property type="term" value="F:5'-3' RNA exonuclease activity"/>
    <property type="evidence" value="ECO:0007669"/>
    <property type="project" value="TreeGrafter"/>
</dbReference>
<accession>A0A8H3P6P6</accession>
<sequence length="487" mass="53258">MKGICSIAWLVPLLELATAARAPIKKTLTGHIDPSQVFSFVYVPFEVELGTTSIYVVQNYSNKGQGNALDLGIFDQRGYQMMDAQNGSTGTRGWSGGFSRNNFTITPSWATPGYNPGAIEPGTWNVVLGPYSSVPAGIDWQLDIEMSFDPVDSWFTPYYATTNLDPLCNGCQEDSAFTWLRGDFHMHTVYSDGKYTPDQQIHNALARNLSFIFFSDHNTDTSNQIIGAYQASLAPDLLIGRAIEVTTRYGHWQAVGLDRDQVIEWRYKPDDNPGFAAAAHQVHRAGGFVSANHPFASCPACNWSLGWEETDSVEVWNAQWDDQDQQAVQKWQELLVEGKLLTAIGGSDSHSPPSLNGWPTTIVKARGRSQAAIVEGVKAGRAYLVQGPGMDIAFEVRVPSLETPAQIGDKLRKSAAGAKAVLVAEGLSKLKACFISDKGYFYNTTIQDGVSIEKGVPSGAKFVRVEVRNGTTDEVLALTNPVWFLDA</sequence>
<dbReference type="SUPFAM" id="SSF89550">
    <property type="entry name" value="PHP domain-like"/>
    <property type="match status" value="1"/>
</dbReference>
<dbReference type="PANTHER" id="PTHR42924:SF3">
    <property type="entry name" value="POLYMERASE_HISTIDINOL PHOSPHATASE N-TERMINAL DOMAIN-CONTAINING PROTEIN"/>
    <property type="match status" value="1"/>
</dbReference>
<evidence type="ECO:0008006" key="4">
    <source>
        <dbReference type="Google" id="ProtNLM"/>
    </source>
</evidence>
<dbReference type="InterPro" id="IPR016195">
    <property type="entry name" value="Pol/histidinol_Pase-like"/>
</dbReference>
<dbReference type="Gene3D" id="3.20.20.140">
    <property type="entry name" value="Metal-dependent hydrolases"/>
    <property type="match status" value="1"/>
</dbReference>
<feature type="signal peptide" evidence="1">
    <location>
        <begin position="1"/>
        <end position="19"/>
    </location>
</feature>
<dbReference type="GO" id="GO:0035312">
    <property type="term" value="F:5'-3' DNA exonuclease activity"/>
    <property type="evidence" value="ECO:0007669"/>
    <property type="project" value="TreeGrafter"/>
</dbReference>
<reference evidence="2 3" key="1">
    <citation type="submission" date="2020-01" db="EMBL/GenBank/DDBJ databases">
        <title>Draft genome sequence of Aspergillus udagawae IFM 46972.</title>
        <authorList>
            <person name="Takahashi H."/>
            <person name="Yaguchi T."/>
        </authorList>
    </citation>
    <scope>NUCLEOTIDE SEQUENCE [LARGE SCALE GENOMIC DNA]</scope>
    <source>
        <strain evidence="2 3">IFM 46972</strain>
    </source>
</reference>
<evidence type="ECO:0000313" key="3">
    <source>
        <dbReference type="Proteomes" id="UP000465221"/>
    </source>
</evidence>
<dbReference type="PANTHER" id="PTHR42924">
    <property type="entry name" value="EXONUCLEASE"/>
    <property type="match status" value="1"/>
</dbReference>
<dbReference type="NCBIfam" id="NF038032">
    <property type="entry name" value="CehA_McbA_metalo"/>
    <property type="match status" value="1"/>
</dbReference>
<evidence type="ECO:0000313" key="2">
    <source>
        <dbReference type="EMBL" id="GFF43869.1"/>
    </source>
</evidence>
<feature type="chain" id="PRO_5034963745" description="PHP domain protein" evidence="1">
    <location>
        <begin position="20"/>
        <end position="487"/>
    </location>
</feature>
<dbReference type="Proteomes" id="UP000465221">
    <property type="component" value="Unassembled WGS sequence"/>
</dbReference>
<proteinExistence type="predicted"/>
<keyword evidence="1" id="KW-0732">Signal</keyword>
<dbReference type="InterPro" id="IPR052018">
    <property type="entry name" value="PHP_domain"/>
</dbReference>
<evidence type="ECO:0000256" key="1">
    <source>
        <dbReference type="SAM" id="SignalP"/>
    </source>
</evidence>
<gene>
    <name evidence="2" type="ORF">IFM46972_07355</name>
</gene>
<organism evidence="2 3">
    <name type="scientific">Aspergillus udagawae</name>
    <dbReference type="NCBI Taxonomy" id="91492"/>
    <lineage>
        <taxon>Eukaryota</taxon>
        <taxon>Fungi</taxon>
        <taxon>Dikarya</taxon>
        <taxon>Ascomycota</taxon>
        <taxon>Pezizomycotina</taxon>
        <taxon>Eurotiomycetes</taxon>
        <taxon>Eurotiomycetidae</taxon>
        <taxon>Eurotiales</taxon>
        <taxon>Aspergillaceae</taxon>
        <taxon>Aspergillus</taxon>
        <taxon>Aspergillus subgen. Fumigati</taxon>
    </lineage>
</organism>
<comment type="caution">
    <text evidence="2">The sequence shown here is derived from an EMBL/GenBank/DDBJ whole genome shotgun (WGS) entry which is preliminary data.</text>
</comment>